<dbReference type="Proteomes" id="UP000247903">
    <property type="component" value="Unassembled WGS sequence"/>
</dbReference>
<name>A0A2V4BJW6_9FLAO</name>
<proteinExistence type="predicted"/>
<accession>A0A2V4BJW6</accession>
<dbReference type="EMBL" id="QJHK01000021">
    <property type="protein sequence ID" value="PXY39255.1"/>
    <property type="molecule type" value="Genomic_DNA"/>
</dbReference>
<protein>
    <submittedName>
        <fullName evidence="1">Uncharacterized protein</fullName>
    </submittedName>
</protein>
<evidence type="ECO:0000313" key="1">
    <source>
        <dbReference type="EMBL" id="PXY39255.1"/>
    </source>
</evidence>
<comment type="caution">
    <text evidence="1">The sequence shown here is derived from an EMBL/GenBank/DDBJ whole genome shotgun (WGS) entry which is preliminary data.</text>
</comment>
<gene>
    <name evidence="1" type="ORF">DMB65_18570</name>
</gene>
<keyword evidence="2" id="KW-1185">Reference proteome</keyword>
<organism evidence="1 2">
    <name type="scientific">Flavobacterium cheongpyeongense</name>
    <dbReference type="NCBI Taxonomy" id="2212651"/>
    <lineage>
        <taxon>Bacteria</taxon>
        <taxon>Pseudomonadati</taxon>
        <taxon>Bacteroidota</taxon>
        <taxon>Flavobacteriia</taxon>
        <taxon>Flavobacteriales</taxon>
        <taxon>Flavobacteriaceae</taxon>
        <taxon>Flavobacterium</taxon>
    </lineage>
</organism>
<reference evidence="1 2" key="1">
    <citation type="submission" date="2018-05" db="EMBL/GenBank/DDBJ databases">
        <title>Flavobacterium sp. strain IMCC34759, incomplete genome.</title>
        <authorList>
            <person name="Joung Y."/>
            <person name="Cho J."/>
        </authorList>
    </citation>
    <scope>NUCLEOTIDE SEQUENCE [LARGE SCALE GENOMIC DNA]</scope>
    <source>
        <strain evidence="1 2">IMCC34759</strain>
    </source>
</reference>
<sequence>MKKIKIICLFLAVFSNNFIESQNLKPEYKKFIELFIENVKNNRIEAVADVITYPLKREYPVPEVKNKTEFLKRYNEIFDNILKNEIIKSNTANDWSEVGWRGIMLNQGTIWMDTNGKLTAINYQSKFEEELKKQIIGSEKITLHASITKFKKPECILETAKFRIRIDDLGNENYRYASWSIKKSMSEKPDLVLFDGKWFQDGTGGNHHFEFKKGQYVYECYITPLREKGAAPASLTIYLENKVILSQEAKIVPQ</sequence>
<dbReference type="OrthoDB" id="7433394at2"/>
<evidence type="ECO:0000313" key="2">
    <source>
        <dbReference type="Proteomes" id="UP000247903"/>
    </source>
</evidence>
<dbReference type="RefSeq" id="WP_110308130.1">
    <property type="nucleotide sequence ID" value="NZ_QJHK01000021.1"/>
</dbReference>
<dbReference type="AlphaFoldDB" id="A0A2V4BJW6"/>